<evidence type="ECO:0000313" key="14">
    <source>
        <dbReference type="EMBL" id="MFC6169050.1"/>
    </source>
</evidence>
<dbReference type="PANTHER" id="PTHR48095:SF2">
    <property type="entry name" value="BIOTIN CARBOXYLASE, CHLOROPLASTIC"/>
    <property type="match status" value="1"/>
</dbReference>
<dbReference type="PANTHER" id="PTHR48095">
    <property type="entry name" value="PYRUVATE CARBOXYLASE SUBUNIT A"/>
    <property type="match status" value="1"/>
</dbReference>
<evidence type="ECO:0000256" key="1">
    <source>
        <dbReference type="ARBA" id="ARBA00001936"/>
    </source>
</evidence>
<feature type="domain" description="Biotin carboxylation" evidence="13">
    <location>
        <begin position="1"/>
        <end position="447"/>
    </location>
</feature>
<dbReference type="Gene3D" id="3.30.1490.20">
    <property type="entry name" value="ATP-grasp fold, A domain"/>
    <property type="match status" value="1"/>
</dbReference>
<dbReference type="Gene3D" id="3.30.470.20">
    <property type="entry name" value="ATP-grasp fold, B domain"/>
    <property type="match status" value="1"/>
</dbReference>
<reference evidence="15" key="1">
    <citation type="journal article" date="2019" name="Int. J. Syst. Evol. Microbiol.">
        <title>The Global Catalogue of Microorganisms (GCM) 10K type strain sequencing project: providing services to taxonomists for standard genome sequencing and annotation.</title>
        <authorList>
            <consortium name="The Broad Institute Genomics Platform"/>
            <consortium name="The Broad Institute Genome Sequencing Center for Infectious Disease"/>
            <person name="Wu L."/>
            <person name="Ma J."/>
        </authorList>
    </citation>
    <scope>NUCLEOTIDE SEQUENCE [LARGE SCALE GENOMIC DNA]</scope>
    <source>
        <strain evidence="15">CCM 8904</strain>
    </source>
</reference>
<dbReference type="SUPFAM" id="SSF51246">
    <property type="entry name" value="Rudiment single hybrid motif"/>
    <property type="match status" value="1"/>
</dbReference>
<evidence type="ECO:0000256" key="6">
    <source>
        <dbReference type="ARBA" id="ARBA00022741"/>
    </source>
</evidence>
<evidence type="ECO:0000256" key="7">
    <source>
        <dbReference type="ARBA" id="ARBA00022840"/>
    </source>
</evidence>
<dbReference type="InterPro" id="IPR051602">
    <property type="entry name" value="ACC_Biotin_Carboxylase"/>
</dbReference>
<dbReference type="Pfam" id="PF02786">
    <property type="entry name" value="CPSase_L_D2"/>
    <property type="match status" value="1"/>
</dbReference>
<evidence type="ECO:0000256" key="11">
    <source>
        <dbReference type="PROSITE-ProRule" id="PRU00409"/>
    </source>
</evidence>
<dbReference type="PROSITE" id="PS00867">
    <property type="entry name" value="CPSASE_2"/>
    <property type="match status" value="1"/>
</dbReference>
<evidence type="ECO:0000256" key="4">
    <source>
        <dbReference type="ARBA" id="ARBA00013263"/>
    </source>
</evidence>
<dbReference type="Gene3D" id="3.40.50.20">
    <property type="match status" value="1"/>
</dbReference>
<evidence type="ECO:0000256" key="5">
    <source>
        <dbReference type="ARBA" id="ARBA00022598"/>
    </source>
</evidence>
<evidence type="ECO:0000256" key="2">
    <source>
        <dbReference type="ARBA" id="ARBA00001946"/>
    </source>
</evidence>
<dbReference type="InterPro" id="IPR005479">
    <property type="entry name" value="CPAse_ATP-bd"/>
</dbReference>
<dbReference type="InterPro" id="IPR016185">
    <property type="entry name" value="PreATP-grasp_dom_sf"/>
</dbReference>
<comment type="cofactor">
    <cofactor evidence="1">
        <name>Mn(2+)</name>
        <dbReference type="ChEBI" id="CHEBI:29035"/>
    </cofactor>
</comment>
<evidence type="ECO:0000256" key="3">
    <source>
        <dbReference type="ARBA" id="ARBA00003761"/>
    </source>
</evidence>
<dbReference type="InterPro" id="IPR011764">
    <property type="entry name" value="Biotin_carboxylation_dom"/>
</dbReference>
<comment type="catalytic activity">
    <reaction evidence="10">
        <text>N(6)-biotinyl-L-lysyl-[protein] + hydrogencarbonate + ATP = N(6)-carboxybiotinyl-L-lysyl-[protein] + ADP + phosphate + H(+)</text>
        <dbReference type="Rhea" id="RHEA:13501"/>
        <dbReference type="Rhea" id="RHEA-COMP:10505"/>
        <dbReference type="Rhea" id="RHEA-COMP:10506"/>
        <dbReference type="ChEBI" id="CHEBI:15378"/>
        <dbReference type="ChEBI" id="CHEBI:17544"/>
        <dbReference type="ChEBI" id="CHEBI:30616"/>
        <dbReference type="ChEBI" id="CHEBI:43474"/>
        <dbReference type="ChEBI" id="CHEBI:83144"/>
        <dbReference type="ChEBI" id="CHEBI:83145"/>
        <dbReference type="ChEBI" id="CHEBI:456216"/>
        <dbReference type="EC" id="6.3.4.14"/>
    </reaction>
</comment>
<evidence type="ECO:0000259" key="13">
    <source>
        <dbReference type="PROSITE" id="PS50979"/>
    </source>
</evidence>
<dbReference type="Proteomes" id="UP001596289">
    <property type="component" value="Unassembled WGS sequence"/>
</dbReference>
<dbReference type="SUPFAM" id="SSF56059">
    <property type="entry name" value="Glutathione synthetase ATP-binding domain-like"/>
    <property type="match status" value="1"/>
</dbReference>
<organism evidence="14 15">
    <name type="scientific">Loigolactobacillus jiayinensis</name>
    <dbReference type="NCBI Taxonomy" id="2486016"/>
    <lineage>
        <taxon>Bacteria</taxon>
        <taxon>Bacillati</taxon>
        <taxon>Bacillota</taxon>
        <taxon>Bacilli</taxon>
        <taxon>Lactobacillales</taxon>
        <taxon>Lactobacillaceae</taxon>
        <taxon>Loigolactobacillus</taxon>
    </lineage>
</organism>
<evidence type="ECO:0000256" key="9">
    <source>
        <dbReference type="ARBA" id="ARBA00023267"/>
    </source>
</evidence>
<proteinExistence type="predicted"/>
<dbReference type="RefSeq" id="WP_125552980.1">
    <property type="nucleotide sequence ID" value="NZ_JBHSSL010000004.1"/>
</dbReference>
<dbReference type="InterPro" id="IPR011761">
    <property type="entry name" value="ATP-grasp"/>
</dbReference>
<dbReference type="EC" id="6.3.4.14" evidence="4"/>
<dbReference type="NCBIfam" id="NF006367">
    <property type="entry name" value="PRK08591.1"/>
    <property type="match status" value="1"/>
</dbReference>
<evidence type="ECO:0000256" key="10">
    <source>
        <dbReference type="ARBA" id="ARBA00048600"/>
    </source>
</evidence>
<keyword evidence="8" id="KW-0464">Manganese</keyword>
<comment type="cofactor">
    <cofactor evidence="2">
        <name>Mg(2+)</name>
        <dbReference type="ChEBI" id="CHEBI:18420"/>
    </cofactor>
</comment>
<accession>A0ABW1R828</accession>
<sequence length="464" mass="50894">MFQKVLVANRGEIAVRIIQTLRELAIASVAIYSEADAESLHVQLADEAVCVGGAAVQSSYLNRQNILNAAILTGADAIHPGFGFLAENASFAELCAACQITFIGPRAATIELMGNKANAREFMRQAAVPVIPGSDGFIETLAQAQAVATTIGYPLLLKAAAGGGGKGIRRVDRATDLAPQFVAAQEEAELTFGDRQMYIEKVLTNAKHIEVQVFRDHTGQTVAFPERDCSAQRHHQKVLEESPCILLAAAKRQQLQQLARQATIAMDYLNTGTLEFLMDQQQHFYFMEMNTRIQVEHPVTEMVTGIDLIREQILVAAGVALSFRQADIQIRGHAIECRLNAEDPLHDFMPSAGTIDYLYWPLGGLGTRIDSGVYAGSVLPPFYDSMIAKLITFSPTREQAIKKMARLLQELVIRGVTTTQQFEQALLTDPEYLAGTLTTNALSQRFLPQWLAQQKLGDERHAAI</sequence>
<dbReference type="InterPro" id="IPR005482">
    <property type="entry name" value="Biotin_COase_C"/>
</dbReference>
<dbReference type="PROSITE" id="PS50979">
    <property type="entry name" value="BC"/>
    <property type="match status" value="1"/>
</dbReference>
<protein>
    <recommendedName>
        <fullName evidence="4">biotin carboxylase</fullName>
        <ecNumber evidence="4">6.3.4.14</ecNumber>
    </recommendedName>
</protein>
<keyword evidence="6 11" id="KW-0547">Nucleotide-binding</keyword>
<dbReference type="PROSITE" id="PS50975">
    <property type="entry name" value="ATP_GRASP"/>
    <property type="match status" value="1"/>
</dbReference>
<name>A0ABW1R828_9LACO</name>
<keyword evidence="9" id="KW-0092">Biotin</keyword>
<dbReference type="InterPro" id="IPR013815">
    <property type="entry name" value="ATP_grasp_subdomain_1"/>
</dbReference>
<dbReference type="SUPFAM" id="SSF52440">
    <property type="entry name" value="PreATP-grasp domain"/>
    <property type="match status" value="1"/>
</dbReference>
<dbReference type="EMBL" id="JBHSSL010000004">
    <property type="protein sequence ID" value="MFC6169050.1"/>
    <property type="molecule type" value="Genomic_DNA"/>
</dbReference>
<keyword evidence="7 11" id="KW-0067">ATP-binding</keyword>
<dbReference type="InterPro" id="IPR005481">
    <property type="entry name" value="BC-like_N"/>
</dbReference>
<gene>
    <name evidence="14" type="ORF">ACFQGP_00410</name>
</gene>
<dbReference type="Pfam" id="PF00289">
    <property type="entry name" value="Biotin_carb_N"/>
    <property type="match status" value="1"/>
</dbReference>
<dbReference type="Pfam" id="PF02785">
    <property type="entry name" value="Biotin_carb_C"/>
    <property type="match status" value="1"/>
</dbReference>
<evidence type="ECO:0000259" key="12">
    <source>
        <dbReference type="PROSITE" id="PS50975"/>
    </source>
</evidence>
<dbReference type="SMART" id="SM00878">
    <property type="entry name" value="Biotin_carb_C"/>
    <property type="match status" value="1"/>
</dbReference>
<evidence type="ECO:0000256" key="8">
    <source>
        <dbReference type="ARBA" id="ARBA00023211"/>
    </source>
</evidence>
<comment type="function">
    <text evidence="3">This protein is a component of the acetyl coenzyme A carboxylase complex; first, biotin carboxylase catalyzes the carboxylation of the carrier protein and then the transcarboxylase transfers the carboxyl group to form malonyl-CoA.</text>
</comment>
<comment type="caution">
    <text evidence="14">The sequence shown here is derived from an EMBL/GenBank/DDBJ whole genome shotgun (WGS) entry which is preliminary data.</text>
</comment>
<keyword evidence="15" id="KW-1185">Reference proteome</keyword>
<feature type="domain" description="ATP-grasp" evidence="12">
    <location>
        <begin position="120"/>
        <end position="317"/>
    </location>
</feature>
<dbReference type="InterPro" id="IPR011054">
    <property type="entry name" value="Rudment_hybrid_motif"/>
</dbReference>
<dbReference type="PROSITE" id="PS00866">
    <property type="entry name" value="CPSASE_1"/>
    <property type="match status" value="1"/>
</dbReference>
<evidence type="ECO:0000313" key="15">
    <source>
        <dbReference type="Proteomes" id="UP001596289"/>
    </source>
</evidence>
<keyword evidence="5" id="KW-0436">Ligase</keyword>